<proteinExistence type="predicted"/>
<dbReference type="EMBL" id="JAFBBK010000001">
    <property type="protein sequence ID" value="MBM7414753.1"/>
    <property type="molecule type" value="Genomic_DNA"/>
</dbReference>
<reference evidence="2 3" key="1">
    <citation type="submission" date="2021-01" db="EMBL/GenBank/DDBJ databases">
        <title>Genomics of switchgrass bacterial isolates.</title>
        <authorList>
            <person name="Shade A."/>
        </authorList>
    </citation>
    <scope>NUCLEOTIDE SEQUENCE [LARGE SCALE GENOMIC DNA]</scope>
    <source>
        <strain evidence="2 3">PvP111</strain>
    </source>
</reference>
<evidence type="ECO:0008006" key="4">
    <source>
        <dbReference type="Google" id="ProtNLM"/>
    </source>
</evidence>
<evidence type="ECO:0000313" key="3">
    <source>
        <dbReference type="Proteomes" id="UP000703038"/>
    </source>
</evidence>
<name>A0ABS2KS88_9NOCA</name>
<organism evidence="2 3">
    <name type="scientific">Rhodococcoides corynebacterioides</name>
    <dbReference type="NCBI Taxonomy" id="53972"/>
    <lineage>
        <taxon>Bacteria</taxon>
        <taxon>Bacillati</taxon>
        <taxon>Actinomycetota</taxon>
        <taxon>Actinomycetes</taxon>
        <taxon>Mycobacteriales</taxon>
        <taxon>Nocardiaceae</taxon>
        <taxon>Rhodococcoides</taxon>
    </lineage>
</organism>
<comment type="caution">
    <text evidence="2">The sequence shown here is derived from an EMBL/GenBank/DDBJ whole genome shotgun (WGS) entry which is preliminary data.</text>
</comment>
<keyword evidence="1" id="KW-0472">Membrane</keyword>
<dbReference type="RefSeq" id="WP_204867619.1">
    <property type="nucleotide sequence ID" value="NZ_JAFBBK010000001.1"/>
</dbReference>
<evidence type="ECO:0000256" key="1">
    <source>
        <dbReference type="SAM" id="Phobius"/>
    </source>
</evidence>
<keyword evidence="3" id="KW-1185">Reference proteome</keyword>
<protein>
    <recommendedName>
        <fullName evidence="4">Ribosomal protein L7/L12 C-terminal domain-containing protein</fullName>
    </recommendedName>
</protein>
<keyword evidence="1" id="KW-1133">Transmembrane helix</keyword>
<feature type="transmembrane region" description="Helical" evidence="1">
    <location>
        <begin position="6"/>
        <end position="25"/>
    </location>
</feature>
<sequence length="98" mass="10734">MPTWGWFVVALVVIDLAVVVTWFALRHRTAAARTETVDRHPVDAETHTAVAALVHARKPAQAMSLLRDRTGMPLRQAKNVVDAVEAADRPHAGHPRSA</sequence>
<dbReference type="Proteomes" id="UP000703038">
    <property type="component" value="Unassembled WGS sequence"/>
</dbReference>
<gene>
    <name evidence="2" type="ORF">JOE42_001486</name>
</gene>
<keyword evidence="1" id="KW-0812">Transmembrane</keyword>
<accession>A0ABS2KS88</accession>
<evidence type="ECO:0000313" key="2">
    <source>
        <dbReference type="EMBL" id="MBM7414753.1"/>
    </source>
</evidence>